<reference evidence="1" key="1">
    <citation type="submission" date="2022-04" db="EMBL/GenBank/DDBJ databases">
        <title>Genome of the entomopathogenic fungus Entomophthora muscae.</title>
        <authorList>
            <person name="Elya C."/>
            <person name="Lovett B.R."/>
            <person name="Lee E."/>
            <person name="Macias A.M."/>
            <person name="Hajek A.E."/>
            <person name="De Bivort B.L."/>
            <person name="Kasson M.T."/>
            <person name="De Fine Licht H.H."/>
            <person name="Stajich J.E."/>
        </authorList>
    </citation>
    <scope>NUCLEOTIDE SEQUENCE</scope>
    <source>
        <strain evidence="1">Berkeley</strain>
    </source>
</reference>
<dbReference type="Proteomes" id="UP001165960">
    <property type="component" value="Unassembled WGS sequence"/>
</dbReference>
<protein>
    <submittedName>
        <fullName evidence="1">Uncharacterized protein</fullName>
    </submittedName>
</protein>
<sequence length="51" mass="5845">MEADFTAYKEELVPQEHAPMQTPWLLSGMILMSLNSYFPRLSSVSSLWTPL</sequence>
<dbReference type="EMBL" id="QTSX02001559">
    <property type="protein sequence ID" value="KAJ9080428.1"/>
    <property type="molecule type" value="Genomic_DNA"/>
</dbReference>
<keyword evidence="2" id="KW-1185">Reference proteome</keyword>
<name>A0ACC2U0V2_9FUNG</name>
<organism evidence="1 2">
    <name type="scientific">Entomophthora muscae</name>
    <dbReference type="NCBI Taxonomy" id="34485"/>
    <lineage>
        <taxon>Eukaryota</taxon>
        <taxon>Fungi</taxon>
        <taxon>Fungi incertae sedis</taxon>
        <taxon>Zoopagomycota</taxon>
        <taxon>Entomophthoromycotina</taxon>
        <taxon>Entomophthoromycetes</taxon>
        <taxon>Entomophthorales</taxon>
        <taxon>Entomophthoraceae</taxon>
        <taxon>Entomophthora</taxon>
    </lineage>
</organism>
<evidence type="ECO:0000313" key="2">
    <source>
        <dbReference type="Proteomes" id="UP001165960"/>
    </source>
</evidence>
<comment type="caution">
    <text evidence="1">The sequence shown here is derived from an EMBL/GenBank/DDBJ whole genome shotgun (WGS) entry which is preliminary data.</text>
</comment>
<accession>A0ACC2U0V2</accession>
<evidence type="ECO:0000313" key="1">
    <source>
        <dbReference type="EMBL" id="KAJ9080428.1"/>
    </source>
</evidence>
<gene>
    <name evidence="1" type="ORF">DSO57_1025081</name>
</gene>
<proteinExistence type="predicted"/>